<dbReference type="EMBL" id="JBGOOS010000036">
    <property type="protein sequence ID" value="MEZ8210855.1"/>
    <property type="molecule type" value="Genomic_DNA"/>
</dbReference>
<evidence type="ECO:0000313" key="2">
    <source>
        <dbReference type="Proteomes" id="UP001569151"/>
    </source>
</evidence>
<gene>
    <name evidence="1" type="ORF">ACED39_18985</name>
</gene>
<comment type="caution">
    <text evidence="1">The sequence shown here is derived from an EMBL/GenBank/DDBJ whole genome shotgun (WGS) entry which is preliminary data.</text>
</comment>
<evidence type="ECO:0000313" key="1">
    <source>
        <dbReference type="EMBL" id="MEZ8210855.1"/>
    </source>
</evidence>
<sequence>MDKEQLIKEEWNKFEDFMNLLKERNSLMSSDNEKELFTIHVLNNILDQNLDKFVEIFDNQLMELAKEKLDASELEKSLIKLSKHFE</sequence>
<proteinExistence type="predicted"/>
<keyword evidence="2" id="KW-1185">Reference proteome</keyword>
<organism evidence="1 2">
    <name type="scientific">Vibrio bivalvicida</name>
    <dbReference type="NCBI Taxonomy" id="1276888"/>
    <lineage>
        <taxon>Bacteria</taxon>
        <taxon>Pseudomonadati</taxon>
        <taxon>Pseudomonadota</taxon>
        <taxon>Gammaproteobacteria</taxon>
        <taxon>Vibrionales</taxon>
        <taxon>Vibrionaceae</taxon>
        <taxon>Vibrio</taxon>
        <taxon>Vibrio oreintalis group</taxon>
    </lineage>
</organism>
<reference evidence="1 2" key="1">
    <citation type="submission" date="2024-06" db="EMBL/GenBank/DDBJ databases">
        <authorList>
            <person name="Steensen K."/>
            <person name="Seneca J."/>
            <person name="Bartlau N."/>
            <person name="Yu A.X."/>
            <person name="Polz M.F."/>
        </authorList>
    </citation>
    <scope>NUCLEOTIDE SEQUENCE [LARGE SCALE GENOMIC DNA]</scope>
    <source>
        <strain evidence="1 2">1F146</strain>
    </source>
</reference>
<accession>A0ABV4MMR1</accession>
<name>A0ABV4MMR1_9VIBR</name>
<dbReference type="Proteomes" id="UP001569151">
    <property type="component" value="Unassembled WGS sequence"/>
</dbReference>
<dbReference type="RefSeq" id="WP_371720062.1">
    <property type="nucleotide sequence ID" value="NZ_JBGOOF010000039.1"/>
</dbReference>
<protein>
    <submittedName>
        <fullName evidence="1">Uncharacterized protein</fullName>
    </submittedName>
</protein>